<reference evidence="2 3" key="1">
    <citation type="journal article" date="2013" name="Int. J. Food Microbiol.">
        <title>Expanding the diversity of oenococcal bacteriophages: insights into a novel group based on the integrase sequence.</title>
        <authorList>
            <person name="Jaomanjaka F."/>
            <person name="Ballestra P."/>
            <person name="Dols-Lafargue M."/>
            <person name="Le Marrec C."/>
        </authorList>
    </citation>
    <scope>NUCLEOTIDE SEQUENCE [LARGE SCALE GENOMIC DNA]</scope>
</reference>
<evidence type="ECO:0000313" key="3">
    <source>
        <dbReference type="Proteomes" id="UP000018800"/>
    </source>
</evidence>
<dbReference type="EMBL" id="KF183315">
    <property type="protein sequence ID" value="AHB80377.1"/>
    <property type="molecule type" value="Genomic_DNA"/>
</dbReference>
<evidence type="ECO:0000313" key="2">
    <source>
        <dbReference type="EMBL" id="AHB80377.1"/>
    </source>
</evidence>
<keyword evidence="1" id="KW-0472">Membrane</keyword>
<keyword evidence="1" id="KW-0812">Transmembrane</keyword>
<name>V5US71_9CAUD</name>
<evidence type="ECO:0000256" key="1">
    <source>
        <dbReference type="SAM" id="Phobius"/>
    </source>
</evidence>
<dbReference type="GeneID" id="18499668"/>
<organism evidence="2 3">
    <name type="scientific">Oenococcus phage phiS13</name>
    <dbReference type="NCBI Taxonomy" id="1432848"/>
    <lineage>
        <taxon>Viruses</taxon>
        <taxon>Duplodnaviria</taxon>
        <taxon>Heunggongvirae</taxon>
        <taxon>Uroviricota</taxon>
        <taxon>Caudoviricetes</taxon>
        <taxon>Sozzivirus</taxon>
        <taxon>Sozzivirus S13</taxon>
    </lineage>
</organism>
<protein>
    <submittedName>
        <fullName evidence="2">Uncharacterized protein</fullName>
    </submittedName>
</protein>
<dbReference type="RefSeq" id="YP_009005227.1">
    <property type="nucleotide sequence ID" value="NC_023560.1"/>
</dbReference>
<keyword evidence="1" id="KW-1133">Transmembrane helix</keyword>
<dbReference type="Proteomes" id="UP000018800">
    <property type="component" value="Segment"/>
</dbReference>
<keyword evidence="3" id="KW-1185">Reference proteome</keyword>
<feature type="transmembrane region" description="Helical" evidence="1">
    <location>
        <begin position="15"/>
        <end position="36"/>
    </location>
</feature>
<accession>V5US71</accession>
<dbReference type="KEGG" id="vg:18499668"/>
<proteinExistence type="predicted"/>
<sequence>MATIQFIDLRFRNSYFVFACKLKAIILLMIAMINTINFMSIPKQKDNHTVDSNDWLSF</sequence>